<organism evidence="8 9">
    <name type="scientific">Punica granatum</name>
    <name type="common">Pomegranate</name>
    <dbReference type="NCBI Taxonomy" id="22663"/>
    <lineage>
        <taxon>Eukaryota</taxon>
        <taxon>Viridiplantae</taxon>
        <taxon>Streptophyta</taxon>
        <taxon>Embryophyta</taxon>
        <taxon>Tracheophyta</taxon>
        <taxon>Spermatophyta</taxon>
        <taxon>Magnoliopsida</taxon>
        <taxon>eudicotyledons</taxon>
        <taxon>Gunneridae</taxon>
        <taxon>Pentapetalae</taxon>
        <taxon>rosids</taxon>
        <taxon>malvids</taxon>
        <taxon>Myrtales</taxon>
        <taxon>Lythraceae</taxon>
        <taxon>Punica</taxon>
    </lineage>
</organism>
<evidence type="ECO:0000313" key="9">
    <source>
        <dbReference type="Proteomes" id="UP000233551"/>
    </source>
</evidence>
<proteinExistence type="inferred from homology"/>
<evidence type="ECO:0000256" key="1">
    <source>
        <dbReference type="ARBA" id="ARBA00004141"/>
    </source>
</evidence>
<evidence type="ECO:0000256" key="6">
    <source>
        <dbReference type="ARBA" id="ARBA00023136"/>
    </source>
</evidence>
<dbReference type="PANTHER" id="PTHR31585:SF7">
    <property type="entry name" value="FOLATE-BIOPTERIN TRANSPORTER 4-RELATED"/>
    <property type="match status" value="1"/>
</dbReference>
<evidence type="ECO:0000256" key="3">
    <source>
        <dbReference type="ARBA" id="ARBA00022448"/>
    </source>
</evidence>
<sequence>MIRWIRRLNAAFGASFLWLICLVYFTQGFRSFVWTAVSYQLKDRLKLSPSASQFVFSVAFFPWSIKPLYGILSDCIPIKGRKRIPYLVFATVLSLVPWLLLGLNDSLRSSRWNLTSFLTLQNIGSAMADVVIDAMIAEAVRFERHAIVVMWFGGGK</sequence>
<keyword evidence="3" id="KW-0813">Transport</keyword>
<dbReference type="STRING" id="22663.A0A2I0KIR0"/>
<dbReference type="InterPro" id="IPR039309">
    <property type="entry name" value="BT1"/>
</dbReference>
<evidence type="ECO:0000256" key="7">
    <source>
        <dbReference type="SAM" id="Phobius"/>
    </source>
</evidence>
<gene>
    <name evidence="8" type="ORF">CRG98_011899</name>
</gene>
<dbReference type="PANTHER" id="PTHR31585">
    <property type="entry name" value="FOLATE-BIOPTERIN TRANSPORTER 1, CHLOROPLASTIC"/>
    <property type="match status" value="1"/>
</dbReference>
<evidence type="ECO:0000256" key="2">
    <source>
        <dbReference type="ARBA" id="ARBA00007015"/>
    </source>
</evidence>
<comment type="similarity">
    <text evidence="2">Belongs to the major facilitator superfamily. Folate-biopterin transporter (TC 2.A.71) family.</text>
</comment>
<accession>A0A2I0KIR0</accession>
<name>A0A2I0KIR0_PUNGR</name>
<dbReference type="InterPro" id="IPR036259">
    <property type="entry name" value="MFS_trans_sf"/>
</dbReference>
<dbReference type="SUPFAM" id="SSF103473">
    <property type="entry name" value="MFS general substrate transporter"/>
    <property type="match status" value="1"/>
</dbReference>
<dbReference type="Proteomes" id="UP000233551">
    <property type="component" value="Unassembled WGS sequence"/>
</dbReference>
<evidence type="ECO:0000256" key="4">
    <source>
        <dbReference type="ARBA" id="ARBA00022692"/>
    </source>
</evidence>
<dbReference type="Pfam" id="PF03092">
    <property type="entry name" value="BT1"/>
    <property type="match status" value="1"/>
</dbReference>
<reference evidence="8 9" key="1">
    <citation type="submission" date="2017-11" db="EMBL/GenBank/DDBJ databases">
        <title>De-novo sequencing of pomegranate (Punica granatum L.) genome.</title>
        <authorList>
            <person name="Akparov Z."/>
            <person name="Amiraslanov A."/>
            <person name="Hajiyeva S."/>
            <person name="Abbasov M."/>
            <person name="Kaur K."/>
            <person name="Hamwieh A."/>
            <person name="Solovyev V."/>
            <person name="Salamov A."/>
            <person name="Braich B."/>
            <person name="Kosarev P."/>
            <person name="Mahmoud A."/>
            <person name="Hajiyev E."/>
            <person name="Babayeva S."/>
            <person name="Izzatullayeva V."/>
            <person name="Mammadov A."/>
            <person name="Mammadov A."/>
            <person name="Sharifova S."/>
            <person name="Ojaghi J."/>
            <person name="Eynullazada K."/>
            <person name="Bayramov B."/>
            <person name="Abdulazimova A."/>
            <person name="Shahmuradov I."/>
        </authorList>
    </citation>
    <scope>NUCLEOTIDE SEQUENCE [LARGE SCALE GENOMIC DNA]</scope>
    <source>
        <strain evidence="9">cv. AG2017</strain>
        <tissue evidence="8">Leaf</tissue>
    </source>
</reference>
<keyword evidence="4 7" id="KW-0812">Transmembrane</keyword>
<keyword evidence="6 7" id="KW-0472">Membrane</keyword>
<feature type="transmembrane region" description="Helical" evidence="7">
    <location>
        <begin position="52"/>
        <end position="72"/>
    </location>
</feature>
<protein>
    <submittedName>
        <fullName evidence="8">Uncharacterized protein</fullName>
    </submittedName>
</protein>
<dbReference type="AlphaFoldDB" id="A0A2I0KIR0"/>
<feature type="transmembrane region" description="Helical" evidence="7">
    <location>
        <begin position="84"/>
        <end position="103"/>
    </location>
</feature>
<keyword evidence="5 7" id="KW-1133">Transmembrane helix</keyword>
<comment type="subcellular location">
    <subcellularLocation>
        <location evidence="1">Membrane</location>
        <topology evidence="1">Multi-pass membrane protein</topology>
    </subcellularLocation>
</comment>
<dbReference type="EMBL" id="PGOL01000589">
    <property type="protein sequence ID" value="PKI67686.1"/>
    <property type="molecule type" value="Genomic_DNA"/>
</dbReference>
<dbReference type="GO" id="GO:0016020">
    <property type="term" value="C:membrane"/>
    <property type="evidence" value="ECO:0007669"/>
    <property type="project" value="UniProtKB-SubCell"/>
</dbReference>
<evidence type="ECO:0000313" key="8">
    <source>
        <dbReference type="EMBL" id="PKI67686.1"/>
    </source>
</evidence>
<evidence type="ECO:0000256" key="5">
    <source>
        <dbReference type="ARBA" id="ARBA00022989"/>
    </source>
</evidence>
<dbReference type="Gene3D" id="1.20.1250.20">
    <property type="entry name" value="MFS general substrate transporter like domains"/>
    <property type="match status" value="1"/>
</dbReference>
<keyword evidence="9" id="KW-1185">Reference proteome</keyword>
<comment type="caution">
    <text evidence="8">The sequence shown here is derived from an EMBL/GenBank/DDBJ whole genome shotgun (WGS) entry which is preliminary data.</text>
</comment>